<dbReference type="AlphaFoldDB" id="A0AAV4RYT6"/>
<proteinExistence type="predicted"/>
<comment type="caution">
    <text evidence="2">The sequence shown here is derived from an EMBL/GenBank/DDBJ whole genome shotgun (WGS) entry which is preliminary data.</text>
</comment>
<feature type="chain" id="PRO_5043999928" evidence="1">
    <location>
        <begin position="29"/>
        <end position="99"/>
    </location>
</feature>
<evidence type="ECO:0000313" key="3">
    <source>
        <dbReference type="Proteomes" id="UP001054837"/>
    </source>
</evidence>
<protein>
    <submittedName>
        <fullName evidence="2">Uncharacterized protein</fullName>
    </submittedName>
</protein>
<organism evidence="2 3">
    <name type="scientific">Caerostris darwini</name>
    <dbReference type="NCBI Taxonomy" id="1538125"/>
    <lineage>
        <taxon>Eukaryota</taxon>
        <taxon>Metazoa</taxon>
        <taxon>Ecdysozoa</taxon>
        <taxon>Arthropoda</taxon>
        <taxon>Chelicerata</taxon>
        <taxon>Arachnida</taxon>
        <taxon>Araneae</taxon>
        <taxon>Araneomorphae</taxon>
        <taxon>Entelegynae</taxon>
        <taxon>Araneoidea</taxon>
        <taxon>Araneidae</taxon>
        <taxon>Caerostris</taxon>
    </lineage>
</organism>
<gene>
    <name evidence="2" type="ORF">CDAR_263261</name>
</gene>
<accession>A0AAV4RYT6</accession>
<evidence type="ECO:0000313" key="2">
    <source>
        <dbReference type="EMBL" id="GIY25637.1"/>
    </source>
</evidence>
<dbReference type="EMBL" id="BPLQ01006841">
    <property type="protein sequence ID" value="GIY25637.1"/>
    <property type="molecule type" value="Genomic_DNA"/>
</dbReference>
<name>A0AAV4RYT6_9ARAC</name>
<dbReference type="Proteomes" id="UP001054837">
    <property type="component" value="Unassembled WGS sequence"/>
</dbReference>
<feature type="signal peptide" evidence="1">
    <location>
        <begin position="1"/>
        <end position="28"/>
    </location>
</feature>
<keyword evidence="3" id="KW-1185">Reference proteome</keyword>
<keyword evidence="1" id="KW-0732">Signal</keyword>
<reference evidence="2 3" key="1">
    <citation type="submission" date="2021-06" db="EMBL/GenBank/DDBJ databases">
        <title>Caerostris darwini draft genome.</title>
        <authorList>
            <person name="Kono N."/>
            <person name="Arakawa K."/>
        </authorList>
    </citation>
    <scope>NUCLEOTIDE SEQUENCE [LARGE SCALE GENOMIC DNA]</scope>
</reference>
<sequence length="99" mass="11129">MTIPEVRFPENLGALLSLLIVVSSSVLCFEVPPLEIRKEISASFCSQIWHFLQYLAPETSGPRVIVDISHCSSILEMDSFFLPSLLNSYSVKTKKRVNN</sequence>
<evidence type="ECO:0000256" key="1">
    <source>
        <dbReference type="SAM" id="SignalP"/>
    </source>
</evidence>